<keyword evidence="2" id="KW-0813">Transport</keyword>
<gene>
    <name evidence="9" type="ORF">SAMN04490355_10486</name>
</gene>
<keyword evidence="5 7" id="KW-1133">Transmembrane helix</keyword>
<accession>A0A1I4NL26</accession>
<dbReference type="PANTHER" id="PTHR11662">
    <property type="entry name" value="SOLUTE CARRIER FAMILY 17"/>
    <property type="match status" value="1"/>
</dbReference>
<dbReference type="InterPro" id="IPR050382">
    <property type="entry name" value="MFS_Na/Anion_cotransporter"/>
</dbReference>
<evidence type="ECO:0000256" key="5">
    <source>
        <dbReference type="ARBA" id="ARBA00022989"/>
    </source>
</evidence>
<evidence type="ECO:0000256" key="6">
    <source>
        <dbReference type="ARBA" id="ARBA00023136"/>
    </source>
</evidence>
<dbReference type="CDD" id="cd17319">
    <property type="entry name" value="MFS_ExuT_GudP_like"/>
    <property type="match status" value="1"/>
</dbReference>
<dbReference type="InterPro" id="IPR036259">
    <property type="entry name" value="MFS_trans_sf"/>
</dbReference>
<protein>
    <submittedName>
        <fullName evidence="9">MFS transporter, ACS family, glucarate transporter</fullName>
    </submittedName>
</protein>
<organism evidence="9 10">
    <name type="scientific">Pelosinus propionicus DSM 13327</name>
    <dbReference type="NCBI Taxonomy" id="1123291"/>
    <lineage>
        <taxon>Bacteria</taxon>
        <taxon>Bacillati</taxon>
        <taxon>Bacillota</taxon>
        <taxon>Negativicutes</taxon>
        <taxon>Selenomonadales</taxon>
        <taxon>Sporomusaceae</taxon>
        <taxon>Pelosinus</taxon>
    </lineage>
</organism>
<comment type="subcellular location">
    <subcellularLocation>
        <location evidence="1">Cell membrane</location>
        <topology evidence="1">Multi-pass membrane protein</topology>
    </subcellularLocation>
</comment>
<dbReference type="OrthoDB" id="6360at2"/>
<evidence type="ECO:0000313" key="9">
    <source>
        <dbReference type="EMBL" id="SFM15873.1"/>
    </source>
</evidence>
<reference evidence="10" key="1">
    <citation type="submission" date="2016-10" db="EMBL/GenBank/DDBJ databases">
        <authorList>
            <person name="Varghese N."/>
            <person name="Submissions S."/>
        </authorList>
    </citation>
    <scope>NUCLEOTIDE SEQUENCE [LARGE SCALE GENOMIC DNA]</scope>
    <source>
        <strain evidence="10">DSM 13327</strain>
    </source>
</reference>
<keyword evidence="10" id="KW-1185">Reference proteome</keyword>
<feature type="transmembrane region" description="Helical" evidence="7">
    <location>
        <begin position="370"/>
        <end position="392"/>
    </location>
</feature>
<feature type="transmembrane region" description="Helical" evidence="7">
    <location>
        <begin position="60"/>
        <end position="82"/>
    </location>
</feature>
<dbReference type="InterPro" id="IPR000849">
    <property type="entry name" value="Sugar_P_transporter"/>
</dbReference>
<proteinExistence type="predicted"/>
<evidence type="ECO:0000256" key="3">
    <source>
        <dbReference type="ARBA" id="ARBA00022475"/>
    </source>
</evidence>
<evidence type="ECO:0000256" key="7">
    <source>
        <dbReference type="SAM" id="Phobius"/>
    </source>
</evidence>
<evidence type="ECO:0000256" key="2">
    <source>
        <dbReference type="ARBA" id="ARBA00022448"/>
    </source>
</evidence>
<keyword evidence="3" id="KW-1003">Cell membrane</keyword>
<sequence>MNVSTNINVSANGKVKSLWRGKRLYIMILLFFASLINYIDRVSMSVAAPAIIKDFGWDSATMGIMLSSAFWAYAIALVPIGYFVDKIGARKLNAFSISFWSLAAMVTGISNGFGTMLASRLALGAGEASTMPSGSKVVRQWFPIQERGLATALARSGAEAGPAIGMPLVAWLVLDYGWRMSFIITGAVGFIWLFFWLKYFRDKPQDSALLSSEEKDYIVANTDSNQETADKGIPKGTLWRLLQQKTMWGLALSQGCIMYTQYLILTWLPTYLVQVKHLQLMKASVMSSVAFVCAWVLGIVVCKMSDTLLTPEKVLKGHRRTMVVVFMVLSSIFVCTTMVESPVAILVIITLVKAFLSSTIGLNMTLTNDLVATPAVAGTAFGILLLGGNLFGSMAPIVTGYIVKTTGSFDNAFYLAGALIVIGSLISLFMTRKPITVE</sequence>
<dbReference type="GO" id="GO:0005886">
    <property type="term" value="C:plasma membrane"/>
    <property type="evidence" value="ECO:0007669"/>
    <property type="project" value="UniProtKB-SubCell"/>
</dbReference>
<dbReference type="PANTHER" id="PTHR11662:SF399">
    <property type="entry name" value="FI19708P1-RELATED"/>
    <property type="match status" value="1"/>
</dbReference>
<dbReference type="AlphaFoldDB" id="A0A1I4NL26"/>
<name>A0A1I4NL26_9FIRM</name>
<evidence type="ECO:0000259" key="8">
    <source>
        <dbReference type="PROSITE" id="PS50850"/>
    </source>
</evidence>
<feature type="domain" description="Major facilitator superfamily (MFS) profile" evidence="8">
    <location>
        <begin position="26"/>
        <end position="435"/>
    </location>
</feature>
<dbReference type="Pfam" id="PF07690">
    <property type="entry name" value="MFS_1"/>
    <property type="match status" value="1"/>
</dbReference>
<dbReference type="Proteomes" id="UP000199520">
    <property type="component" value="Unassembled WGS sequence"/>
</dbReference>
<evidence type="ECO:0000256" key="1">
    <source>
        <dbReference type="ARBA" id="ARBA00004651"/>
    </source>
</evidence>
<feature type="transmembrane region" description="Helical" evidence="7">
    <location>
        <begin position="280"/>
        <end position="301"/>
    </location>
</feature>
<dbReference type="EMBL" id="FOTS01000048">
    <property type="protein sequence ID" value="SFM15873.1"/>
    <property type="molecule type" value="Genomic_DNA"/>
</dbReference>
<dbReference type="Gene3D" id="1.20.1250.20">
    <property type="entry name" value="MFS general substrate transporter like domains"/>
    <property type="match status" value="2"/>
</dbReference>
<feature type="transmembrane region" description="Helical" evidence="7">
    <location>
        <begin position="412"/>
        <end position="431"/>
    </location>
</feature>
<keyword evidence="6 7" id="KW-0472">Membrane</keyword>
<dbReference type="PROSITE" id="PS50850">
    <property type="entry name" value="MFS"/>
    <property type="match status" value="1"/>
</dbReference>
<keyword evidence="4 7" id="KW-0812">Transmembrane</keyword>
<dbReference type="SUPFAM" id="SSF103473">
    <property type="entry name" value="MFS general substrate transporter"/>
    <property type="match status" value="1"/>
</dbReference>
<feature type="transmembrane region" description="Helical" evidence="7">
    <location>
        <begin position="24"/>
        <end position="40"/>
    </location>
</feature>
<dbReference type="PIRSF" id="PIRSF002808">
    <property type="entry name" value="Hexose_phosphate_transp"/>
    <property type="match status" value="1"/>
</dbReference>
<feature type="transmembrane region" description="Helical" evidence="7">
    <location>
        <begin position="176"/>
        <end position="197"/>
    </location>
</feature>
<feature type="transmembrane region" description="Helical" evidence="7">
    <location>
        <begin position="345"/>
        <end position="363"/>
    </location>
</feature>
<dbReference type="RefSeq" id="WP_090941957.1">
    <property type="nucleotide sequence ID" value="NZ_FOTS01000048.1"/>
</dbReference>
<feature type="transmembrane region" description="Helical" evidence="7">
    <location>
        <begin position="322"/>
        <end position="339"/>
    </location>
</feature>
<dbReference type="InterPro" id="IPR020846">
    <property type="entry name" value="MFS_dom"/>
</dbReference>
<evidence type="ECO:0000313" key="10">
    <source>
        <dbReference type="Proteomes" id="UP000199520"/>
    </source>
</evidence>
<dbReference type="InterPro" id="IPR011701">
    <property type="entry name" value="MFS"/>
</dbReference>
<dbReference type="GO" id="GO:0022857">
    <property type="term" value="F:transmembrane transporter activity"/>
    <property type="evidence" value="ECO:0007669"/>
    <property type="project" value="InterPro"/>
</dbReference>
<feature type="transmembrane region" description="Helical" evidence="7">
    <location>
        <begin position="94"/>
        <end position="113"/>
    </location>
</feature>
<feature type="transmembrane region" description="Helical" evidence="7">
    <location>
        <begin position="248"/>
        <end position="268"/>
    </location>
</feature>
<evidence type="ECO:0000256" key="4">
    <source>
        <dbReference type="ARBA" id="ARBA00022692"/>
    </source>
</evidence>
<dbReference type="STRING" id="1123291.SAMN04490355_10486"/>